<dbReference type="Pfam" id="PF00078">
    <property type="entry name" value="RVT_1"/>
    <property type="match status" value="1"/>
</dbReference>
<protein>
    <recommendedName>
        <fullName evidence="1">Reverse transcriptase domain-containing protein</fullName>
    </recommendedName>
</protein>
<dbReference type="KEGG" id="dya:Dyak_GE29138"/>
<evidence type="ECO:0000313" key="3">
    <source>
        <dbReference type="Proteomes" id="UP000002282"/>
    </source>
</evidence>
<dbReference type="InterPro" id="IPR000477">
    <property type="entry name" value="RT_dom"/>
</dbReference>
<dbReference type="EMBL" id="CH892670">
    <property type="protein sequence ID" value="KRK05526.1"/>
    <property type="molecule type" value="Genomic_DNA"/>
</dbReference>
<keyword evidence="3" id="KW-1185">Reference proteome</keyword>
<sequence length="309" mass="35087">MPDDTFLVGYADDIVAVITARNTEYAQHKLTQVMTRVKKWLNSHDLKLADEKSELLLVTRKRIPLEIDMRVGENVIRTRKDIKYLGVRLDSKLTFSSHIQETRKRATVTTKSLSRLMANVGGPLQSRRKLLMEVSNAIMLYGCEVWAGTLETACRSKPLLEVQRTMALRIASAHRTVSGPAASVIGGAIPIDLIAKERKRIYEIRQARETTRALIARSRDETLQQWQEIWAAEEKGRWTARLIPNLVAWTARAHGEVNYYITQMLTGHGYFGAFLHSIGKRNDARCEYGDAEMDNEHTIFQCGKFGSAR</sequence>
<dbReference type="Proteomes" id="UP000002282">
    <property type="component" value="Unassembled WGS sequence"/>
</dbReference>
<dbReference type="PANTHER" id="PTHR33332">
    <property type="entry name" value="REVERSE TRANSCRIPTASE DOMAIN-CONTAINING PROTEIN"/>
    <property type="match status" value="1"/>
</dbReference>
<dbReference type="AlphaFoldDB" id="A0A0R1E864"/>
<reference evidence="2 3" key="1">
    <citation type="journal article" date="2007" name="Nature">
        <title>Evolution of genes and genomes on the Drosophila phylogeny.</title>
        <authorList>
            <consortium name="Drosophila 12 Genomes Consortium"/>
            <person name="Clark A.G."/>
            <person name="Eisen M.B."/>
            <person name="Smith D.R."/>
            <person name="Bergman C.M."/>
            <person name="Oliver B."/>
            <person name="Markow T.A."/>
            <person name="Kaufman T.C."/>
            <person name="Kellis M."/>
            <person name="Gelbart W."/>
            <person name="Iyer V.N."/>
            <person name="Pollard D.A."/>
            <person name="Sackton T.B."/>
            <person name="Larracuente A.M."/>
            <person name="Singh N.D."/>
            <person name="Abad J.P."/>
            <person name="Abt D.N."/>
            <person name="Adryan B."/>
            <person name="Aguade M."/>
            <person name="Akashi H."/>
            <person name="Anderson W.W."/>
            <person name="Aquadro C.F."/>
            <person name="Ardell D.H."/>
            <person name="Arguello R."/>
            <person name="Artieri C.G."/>
            <person name="Barbash D.A."/>
            <person name="Barker D."/>
            <person name="Barsanti P."/>
            <person name="Batterham P."/>
            <person name="Batzoglou S."/>
            <person name="Begun D."/>
            <person name="Bhutkar A."/>
            <person name="Blanco E."/>
            <person name="Bosak S.A."/>
            <person name="Bradley R.K."/>
            <person name="Brand A.D."/>
            <person name="Brent M.R."/>
            <person name="Brooks A.N."/>
            <person name="Brown R.H."/>
            <person name="Butlin R.K."/>
            <person name="Caggese C."/>
            <person name="Calvi B.R."/>
            <person name="Bernardo de Carvalho A."/>
            <person name="Caspi A."/>
            <person name="Castrezana S."/>
            <person name="Celniker S.E."/>
            <person name="Chang J.L."/>
            <person name="Chapple C."/>
            <person name="Chatterji S."/>
            <person name="Chinwalla A."/>
            <person name="Civetta A."/>
            <person name="Clifton S.W."/>
            <person name="Comeron J.M."/>
            <person name="Costello J.C."/>
            <person name="Coyne J.A."/>
            <person name="Daub J."/>
            <person name="David R.G."/>
            <person name="Delcher A.L."/>
            <person name="Delehaunty K."/>
            <person name="Do C.B."/>
            <person name="Ebling H."/>
            <person name="Edwards K."/>
            <person name="Eickbush T."/>
            <person name="Evans J.D."/>
            <person name="Filipski A."/>
            <person name="Findeiss S."/>
            <person name="Freyhult E."/>
            <person name="Fulton L."/>
            <person name="Fulton R."/>
            <person name="Garcia A.C."/>
            <person name="Gardiner A."/>
            <person name="Garfield D.A."/>
            <person name="Garvin B.E."/>
            <person name="Gibson G."/>
            <person name="Gilbert D."/>
            <person name="Gnerre S."/>
            <person name="Godfrey J."/>
            <person name="Good R."/>
            <person name="Gotea V."/>
            <person name="Gravely B."/>
            <person name="Greenberg A.J."/>
            <person name="Griffiths-Jones S."/>
            <person name="Gross S."/>
            <person name="Guigo R."/>
            <person name="Gustafson E.A."/>
            <person name="Haerty W."/>
            <person name="Hahn M.W."/>
            <person name="Halligan D.L."/>
            <person name="Halpern A.L."/>
            <person name="Halter G.M."/>
            <person name="Han M.V."/>
            <person name="Heger A."/>
            <person name="Hillier L."/>
            <person name="Hinrichs A.S."/>
            <person name="Holmes I."/>
            <person name="Hoskins R.A."/>
            <person name="Hubisz M.J."/>
            <person name="Hultmark D."/>
            <person name="Huntley M.A."/>
            <person name="Jaffe D.B."/>
            <person name="Jagadeeshan S."/>
            <person name="Jeck W.R."/>
            <person name="Johnson J."/>
            <person name="Jones C.D."/>
            <person name="Jordan W.C."/>
            <person name="Karpen G.H."/>
            <person name="Kataoka E."/>
            <person name="Keightley P.D."/>
            <person name="Kheradpour P."/>
            <person name="Kirkness E.F."/>
            <person name="Koerich L.B."/>
            <person name="Kristiansen K."/>
            <person name="Kudrna D."/>
            <person name="Kulathinal R.J."/>
            <person name="Kumar S."/>
            <person name="Kwok R."/>
            <person name="Lander E."/>
            <person name="Langley C.H."/>
            <person name="Lapoint R."/>
            <person name="Lazzaro B.P."/>
            <person name="Lee S.J."/>
            <person name="Levesque L."/>
            <person name="Li R."/>
            <person name="Lin C.F."/>
            <person name="Lin M.F."/>
            <person name="Lindblad-Toh K."/>
            <person name="Llopart A."/>
            <person name="Long M."/>
            <person name="Low L."/>
            <person name="Lozovsky E."/>
            <person name="Lu J."/>
            <person name="Luo M."/>
            <person name="Machado C.A."/>
            <person name="Makalowski W."/>
            <person name="Marzo M."/>
            <person name="Matsuda M."/>
            <person name="Matzkin L."/>
            <person name="McAllister B."/>
            <person name="McBride C.S."/>
            <person name="McKernan B."/>
            <person name="McKernan K."/>
            <person name="Mendez-Lago M."/>
            <person name="Minx P."/>
            <person name="Mollenhauer M.U."/>
            <person name="Montooth K."/>
            <person name="Mount S.M."/>
            <person name="Mu X."/>
            <person name="Myers E."/>
            <person name="Negre B."/>
            <person name="Newfeld S."/>
            <person name="Nielsen R."/>
            <person name="Noor M.A."/>
            <person name="O'Grady P."/>
            <person name="Pachter L."/>
            <person name="Papaceit M."/>
            <person name="Parisi M.J."/>
            <person name="Parisi M."/>
            <person name="Parts L."/>
            <person name="Pedersen J.S."/>
            <person name="Pesole G."/>
            <person name="Phillippy A.M."/>
            <person name="Ponting C.P."/>
            <person name="Pop M."/>
            <person name="Porcelli D."/>
            <person name="Powell J.R."/>
            <person name="Prohaska S."/>
            <person name="Pruitt K."/>
            <person name="Puig M."/>
            <person name="Quesneville H."/>
            <person name="Ram K.R."/>
            <person name="Rand D."/>
            <person name="Rasmussen M.D."/>
            <person name="Reed L.K."/>
            <person name="Reenan R."/>
            <person name="Reily A."/>
            <person name="Remington K.A."/>
            <person name="Rieger T.T."/>
            <person name="Ritchie M.G."/>
            <person name="Robin C."/>
            <person name="Rogers Y.H."/>
            <person name="Rohde C."/>
            <person name="Rozas J."/>
            <person name="Rubenfield M.J."/>
            <person name="Ruiz A."/>
            <person name="Russo S."/>
            <person name="Salzberg S.L."/>
            <person name="Sanchez-Gracia A."/>
            <person name="Saranga D.J."/>
            <person name="Sato H."/>
            <person name="Schaeffer S.W."/>
            <person name="Schatz M.C."/>
            <person name="Schlenke T."/>
            <person name="Schwartz R."/>
            <person name="Segarra C."/>
            <person name="Singh R.S."/>
            <person name="Sirot L."/>
            <person name="Sirota M."/>
            <person name="Sisneros N.B."/>
            <person name="Smith C.D."/>
            <person name="Smith T.F."/>
            <person name="Spieth J."/>
            <person name="Stage D.E."/>
            <person name="Stark A."/>
            <person name="Stephan W."/>
            <person name="Strausberg R.L."/>
            <person name="Strempel S."/>
            <person name="Sturgill D."/>
            <person name="Sutton G."/>
            <person name="Sutton G.G."/>
            <person name="Tao W."/>
            <person name="Teichmann S."/>
            <person name="Tobari Y.N."/>
            <person name="Tomimura Y."/>
            <person name="Tsolas J.M."/>
            <person name="Valente V.L."/>
            <person name="Venter E."/>
            <person name="Venter J.C."/>
            <person name="Vicario S."/>
            <person name="Vieira F.G."/>
            <person name="Vilella A.J."/>
            <person name="Villasante A."/>
            <person name="Walenz B."/>
            <person name="Wang J."/>
            <person name="Wasserman M."/>
            <person name="Watts T."/>
            <person name="Wilson D."/>
            <person name="Wilson R.K."/>
            <person name="Wing R.A."/>
            <person name="Wolfner M.F."/>
            <person name="Wong A."/>
            <person name="Wong G.K."/>
            <person name="Wu C.I."/>
            <person name="Wu G."/>
            <person name="Yamamoto D."/>
            <person name="Yang H.P."/>
            <person name="Yang S.P."/>
            <person name="Yorke J.A."/>
            <person name="Yoshida K."/>
            <person name="Zdobnov E."/>
            <person name="Zhang P."/>
            <person name="Zhang Y."/>
            <person name="Zimin A.V."/>
            <person name="Baldwin J."/>
            <person name="Abdouelleil A."/>
            <person name="Abdulkadir J."/>
            <person name="Abebe A."/>
            <person name="Abera B."/>
            <person name="Abreu J."/>
            <person name="Acer S.C."/>
            <person name="Aftuck L."/>
            <person name="Alexander A."/>
            <person name="An P."/>
            <person name="Anderson E."/>
            <person name="Anderson S."/>
            <person name="Arachi H."/>
            <person name="Azer M."/>
            <person name="Bachantsang P."/>
            <person name="Barry A."/>
            <person name="Bayul T."/>
            <person name="Berlin A."/>
            <person name="Bessette D."/>
            <person name="Bloom T."/>
            <person name="Blye J."/>
            <person name="Boguslavskiy L."/>
            <person name="Bonnet C."/>
            <person name="Boukhgalter B."/>
            <person name="Bourzgui I."/>
            <person name="Brown A."/>
            <person name="Cahill P."/>
            <person name="Channer S."/>
            <person name="Cheshatsang Y."/>
            <person name="Chuda L."/>
            <person name="Citroen M."/>
            <person name="Collymore A."/>
            <person name="Cooke P."/>
            <person name="Costello M."/>
            <person name="D'Aco K."/>
            <person name="Daza R."/>
            <person name="De Haan G."/>
            <person name="DeGray S."/>
            <person name="DeMaso C."/>
            <person name="Dhargay N."/>
            <person name="Dooley K."/>
            <person name="Dooley E."/>
            <person name="Doricent M."/>
            <person name="Dorje P."/>
            <person name="Dorjee K."/>
            <person name="Dupes A."/>
            <person name="Elong R."/>
            <person name="Falk J."/>
            <person name="Farina A."/>
            <person name="Faro S."/>
            <person name="Ferguson D."/>
            <person name="Fisher S."/>
            <person name="Foley C.D."/>
            <person name="Franke A."/>
            <person name="Friedrich D."/>
            <person name="Gadbois L."/>
            <person name="Gearin G."/>
            <person name="Gearin C.R."/>
            <person name="Giannoukos G."/>
            <person name="Goode T."/>
            <person name="Graham J."/>
            <person name="Grandbois E."/>
            <person name="Grewal S."/>
            <person name="Gyaltsen K."/>
            <person name="Hafez N."/>
            <person name="Hagos B."/>
            <person name="Hall J."/>
            <person name="Henson C."/>
            <person name="Hollinger A."/>
            <person name="Honan T."/>
            <person name="Huard M.D."/>
            <person name="Hughes L."/>
            <person name="Hurhula B."/>
            <person name="Husby M.E."/>
            <person name="Kamat A."/>
            <person name="Kanga B."/>
            <person name="Kashin S."/>
            <person name="Khazanovich D."/>
            <person name="Kisner P."/>
            <person name="Lance K."/>
            <person name="Lara M."/>
            <person name="Lee W."/>
            <person name="Lennon N."/>
            <person name="Letendre F."/>
            <person name="LeVine R."/>
            <person name="Lipovsky A."/>
            <person name="Liu X."/>
            <person name="Liu J."/>
            <person name="Liu S."/>
            <person name="Lokyitsang T."/>
            <person name="Lokyitsang Y."/>
            <person name="Lubonja R."/>
            <person name="Lui A."/>
            <person name="MacDonald P."/>
            <person name="Magnisalis V."/>
            <person name="Maru K."/>
            <person name="Matthews C."/>
            <person name="McCusker W."/>
            <person name="McDonough S."/>
            <person name="Mehta T."/>
            <person name="Meldrim J."/>
            <person name="Meneus L."/>
            <person name="Mihai O."/>
            <person name="Mihalev A."/>
            <person name="Mihova T."/>
            <person name="Mittelman R."/>
            <person name="Mlenga V."/>
            <person name="Montmayeur A."/>
            <person name="Mulrain L."/>
            <person name="Navidi A."/>
            <person name="Naylor J."/>
            <person name="Negash T."/>
            <person name="Nguyen T."/>
            <person name="Nguyen N."/>
            <person name="Nicol R."/>
            <person name="Norbu C."/>
            <person name="Norbu N."/>
            <person name="Novod N."/>
            <person name="O'Neill B."/>
            <person name="Osman S."/>
            <person name="Markiewicz E."/>
            <person name="Oyono O.L."/>
            <person name="Patti C."/>
            <person name="Phunkhang P."/>
            <person name="Pierre F."/>
            <person name="Priest M."/>
            <person name="Raghuraman S."/>
            <person name="Rege F."/>
            <person name="Reyes R."/>
            <person name="Rise C."/>
            <person name="Rogov P."/>
            <person name="Ross K."/>
            <person name="Ryan E."/>
            <person name="Settipalli S."/>
            <person name="Shea T."/>
            <person name="Sherpa N."/>
            <person name="Shi L."/>
            <person name="Shih D."/>
            <person name="Sparrow T."/>
            <person name="Spaulding J."/>
            <person name="Stalker J."/>
            <person name="Stange-Thomann N."/>
            <person name="Stavropoulos S."/>
            <person name="Stone C."/>
            <person name="Strader C."/>
            <person name="Tesfaye S."/>
            <person name="Thomson T."/>
            <person name="Thoulutsang Y."/>
            <person name="Thoulutsang D."/>
            <person name="Topham K."/>
            <person name="Topping I."/>
            <person name="Tsamla T."/>
            <person name="Vassiliev H."/>
            <person name="Vo A."/>
            <person name="Wangchuk T."/>
            <person name="Wangdi T."/>
            <person name="Weiand M."/>
            <person name="Wilkinson J."/>
            <person name="Wilson A."/>
            <person name="Yadav S."/>
            <person name="Young G."/>
            <person name="Yu Q."/>
            <person name="Zembek L."/>
            <person name="Zhong D."/>
            <person name="Zimmer A."/>
            <person name="Zwirko Z."/>
            <person name="Jaffe D.B."/>
            <person name="Alvarez P."/>
            <person name="Brockman W."/>
            <person name="Butler J."/>
            <person name="Chin C."/>
            <person name="Gnerre S."/>
            <person name="Grabherr M."/>
            <person name="Kleber M."/>
            <person name="Mauceli E."/>
            <person name="MacCallum I."/>
        </authorList>
    </citation>
    <scope>NUCLEOTIDE SEQUENCE [LARGE SCALE GENOMIC DNA]</scope>
    <source>
        <strain evidence="3">Tai18E2 / Tucson 14021-0261.01</strain>
    </source>
</reference>
<feature type="domain" description="Reverse transcriptase" evidence="1">
    <location>
        <begin position="5"/>
        <end position="89"/>
    </location>
</feature>
<reference evidence="2 3" key="2">
    <citation type="journal article" date="2007" name="PLoS Biol.">
        <title>Principles of genome evolution in the Drosophila melanogaster species group.</title>
        <authorList>
            <person name="Ranz J.M."/>
            <person name="Maurin D."/>
            <person name="Chan Y.S."/>
            <person name="von Grotthuss M."/>
            <person name="Hillier L.W."/>
            <person name="Roote J."/>
            <person name="Ashburner M."/>
            <person name="Bergman C.M."/>
        </authorList>
    </citation>
    <scope>NUCLEOTIDE SEQUENCE [LARGE SCALE GENOMIC DNA]</scope>
    <source>
        <strain evidence="3">Tai18E2 / Tucson 14021-0261.01</strain>
    </source>
</reference>
<organism evidence="2 3">
    <name type="scientific">Drosophila yakuba</name>
    <name type="common">Fruit fly</name>
    <dbReference type="NCBI Taxonomy" id="7245"/>
    <lineage>
        <taxon>Eukaryota</taxon>
        <taxon>Metazoa</taxon>
        <taxon>Ecdysozoa</taxon>
        <taxon>Arthropoda</taxon>
        <taxon>Hexapoda</taxon>
        <taxon>Insecta</taxon>
        <taxon>Pterygota</taxon>
        <taxon>Neoptera</taxon>
        <taxon>Endopterygota</taxon>
        <taxon>Diptera</taxon>
        <taxon>Brachycera</taxon>
        <taxon>Muscomorpha</taxon>
        <taxon>Ephydroidea</taxon>
        <taxon>Drosophilidae</taxon>
        <taxon>Drosophila</taxon>
        <taxon>Sophophora</taxon>
    </lineage>
</organism>
<name>A0A0R1E864_DROYA</name>
<proteinExistence type="predicted"/>
<accession>A0A0R1E864</accession>
<gene>
    <name evidence="2" type="primary">Dyak\GE29138</name>
    <name evidence="2" type="synonym">GE29138</name>
    <name evidence="2" type="ORF">Dyak_GE29138</name>
</gene>
<evidence type="ECO:0000259" key="1">
    <source>
        <dbReference type="Pfam" id="PF00078"/>
    </source>
</evidence>
<evidence type="ECO:0000313" key="2">
    <source>
        <dbReference type="EMBL" id="KRK05526.1"/>
    </source>
</evidence>